<evidence type="ECO:0000256" key="3">
    <source>
        <dbReference type="ARBA" id="ARBA00022989"/>
    </source>
</evidence>
<dbReference type="EMBL" id="NSJB01000011">
    <property type="protein sequence ID" value="PAT36395.1"/>
    <property type="molecule type" value="Genomic_DNA"/>
</dbReference>
<dbReference type="RefSeq" id="WP_095540460.1">
    <property type="nucleotide sequence ID" value="NZ_NSJB01000011.1"/>
</dbReference>
<keyword evidence="2 5" id="KW-0812">Transmembrane</keyword>
<organism evidence="7 8">
    <name type="scientific">Vandammella animalimorsus</name>
    <dbReference type="NCBI Taxonomy" id="2029117"/>
    <lineage>
        <taxon>Bacteria</taxon>
        <taxon>Pseudomonadati</taxon>
        <taxon>Pseudomonadota</taxon>
        <taxon>Betaproteobacteria</taxon>
        <taxon>Burkholderiales</taxon>
        <taxon>Comamonadaceae</taxon>
        <taxon>Vandammella</taxon>
    </lineage>
</organism>
<gene>
    <name evidence="7" type="ORF">CK625_11460</name>
</gene>
<dbReference type="InterPro" id="IPR006977">
    <property type="entry name" value="Yip1_dom"/>
</dbReference>
<evidence type="ECO:0000256" key="1">
    <source>
        <dbReference type="ARBA" id="ARBA00004141"/>
    </source>
</evidence>
<dbReference type="Pfam" id="PF04893">
    <property type="entry name" value="Yip1"/>
    <property type="match status" value="1"/>
</dbReference>
<evidence type="ECO:0000256" key="4">
    <source>
        <dbReference type="ARBA" id="ARBA00023136"/>
    </source>
</evidence>
<keyword evidence="3 5" id="KW-1133">Transmembrane helix</keyword>
<keyword evidence="8" id="KW-1185">Reference proteome</keyword>
<feature type="transmembrane region" description="Helical" evidence="5">
    <location>
        <begin position="44"/>
        <end position="64"/>
    </location>
</feature>
<feature type="domain" description="Yip1" evidence="6">
    <location>
        <begin position="21"/>
        <end position="175"/>
    </location>
</feature>
<evidence type="ECO:0000256" key="5">
    <source>
        <dbReference type="SAM" id="Phobius"/>
    </source>
</evidence>
<accession>A0A2A2AD00</accession>
<evidence type="ECO:0000313" key="8">
    <source>
        <dbReference type="Proteomes" id="UP000218054"/>
    </source>
</evidence>
<reference evidence="7 8" key="1">
    <citation type="submission" date="2017-08" db="EMBL/GenBank/DDBJ databases">
        <title>WGS of Clinical strains of the CDC Group NO-1 linked to zoonotic infections in humans.</title>
        <authorList>
            <person name="Bernier A.-M."/>
            <person name="Bernard K."/>
        </authorList>
    </citation>
    <scope>NUCLEOTIDE SEQUENCE [LARGE SCALE GENOMIC DNA]</scope>
    <source>
        <strain evidence="7 8">NML00-0135</strain>
    </source>
</reference>
<evidence type="ECO:0000259" key="6">
    <source>
        <dbReference type="Pfam" id="PF04893"/>
    </source>
</evidence>
<feature type="transmembrane region" description="Helical" evidence="5">
    <location>
        <begin position="160"/>
        <end position="178"/>
    </location>
</feature>
<dbReference type="Proteomes" id="UP000218054">
    <property type="component" value="Unassembled WGS sequence"/>
</dbReference>
<dbReference type="AlphaFoldDB" id="A0A2A2AD00"/>
<comment type="caution">
    <text evidence="7">The sequence shown here is derived from an EMBL/GenBank/DDBJ whole genome shotgun (WGS) entry which is preliminary data.</text>
</comment>
<comment type="subcellular location">
    <subcellularLocation>
        <location evidence="1">Membrane</location>
        <topology evidence="1">Multi-pass membrane protein</topology>
    </subcellularLocation>
</comment>
<dbReference type="GO" id="GO:0016020">
    <property type="term" value="C:membrane"/>
    <property type="evidence" value="ECO:0007669"/>
    <property type="project" value="UniProtKB-SubCell"/>
</dbReference>
<name>A0A2A2AD00_9BURK</name>
<evidence type="ECO:0000256" key="2">
    <source>
        <dbReference type="ARBA" id="ARBA00022692"/>
    </source>
</evidence>
<keyword evidence="4 5" id="KW-0472">Membrane</keyword>
<proteinExistence type="predicted"/>
<feature type="transmembrane region" description="Helical" evidence="5">
    <location>
        <begin position="70"/>
        <end position="96"/>
    </location>
</feature>
<evidence type="ECO:0000313" key="7">
    <source>
        <dbReference type="EMBL" id="PAT36395.1"/>
    </source>
</evidence>
<sequence length="236" mass="25101">MSQNSPAPLFSLQRMLQLALYVIVRPAEYFRTMPRHGPLAEPMLFVMVMAIAAALLASLPLLLLRGQLPALLDILVLTPGMSLGAVFIGSAIVMLLWKALGSPHGYQVAFRCMAATMALAPVTALLAFAPYVGAALNIAWTMYLWTIASVQVHGIAQRKAAVAFTLLGLLMAGGIWQMQSMQAQILAQRLQPLGITLEQFEAMSPQEQNRVLQQILQAPPGGAGGANGTASGPAAQ</sequence>
<feature type="transmembrane region" description="Helical" evidence="5">
    <location>
        <begin position="108"/>
        <end position="128"/>
    </location>
</feature>
<protein>
    <recommendedName>
        <fullName evidence="6">Yip1 domain-containing protein</fullName>
    </recommendedName>
</protein>